<dbReference type="EMBL" id="BQNB010018401">
    <property type="protein sequence ID" value="GJT73986.1"/>
    <property type="molecule type" value="Genomic_DNA"/>
</dbReference>
<protein>
    <submittedName>
        <fullName evidence="1">Uncharacterized protein</fullName>
    </submittedName>
</protein>
<comment type="caution">
    <text evidence="1">The sequence shown here is derived from an EMBL/GenBank/DDBJ whole genome shotgun (WGS) entry which is preliminary data.</text>
</comment>
<accession>A0ABQ5GES3</accession>
<evidence type="ECO:0000313" key="1">
    <source>
        <dbReference type="EMBL" id="GJT73986.1"/>
    </source>
</evidence>
<proteinExistence type="predicted"/>
<dbReference type="Proteomes" id="UP001151760">
    <property type="component" value="Unassembled WGS sequence"/>
</dbReference>
<gene>
    <name evidence="1" type="ORF">Tco_1033272</name>
</gene>
<evidence type="ECO:0000313" key="2">
    <source>
        <dbReference type="Proteomes" id="UP001151760"/>
    </source>
</evidence>
<organism evidence="1 2">
    <name type="scientific">Tanacetum coccineum</name>
    <dbReference type="NCBI Taxonomy" id="301880"/>
    <lineage>
        <taxon>Eukaryota</taxon>
        <taxon>Viridiplantae</taxon>
        <taxon>Streptophyta</taxon>
        <taxon>Embryophyta</taxon>
        <taxon>Tracheophyta</taxon>
        <taxon>Spermatophyta</taxon>
        <taxon>Magnoliopsida</taxon>
        <taxon>eudicotyledons</taxon>
        <taxon>Gunneridae</taxon>
        <taxon>Pentapetalae</taxon>
        <taxon>asterids</taxon>
        <taxon>campanulids</taxon>
        <taxon>Asterales</taxon>
        <taxon>Asteraceae</taxon>
        <taxon>Asteroideae</taxon>
        <taxon>Anthemideae</taxon>
        <taxon>Anthemidinae</taxon>
        <taxon>Tanacetum</taxon>
    </lineage>
</organism>
<reference evidence="1" key="2">
    <citation type="submission" date="2022-01" db="EMBL/GenBank/DDBJ databases">
        <authorList>
            <person name="Yamashiro T."/>
            <person name="Shiraishi A."/>
            <person name="Satake H."/>
            <person name="Nakayama K."/>
        </authorList>
    </citation>
    <scope>NUCLEOTIDE SEQUENCE</scope>
</reference>
<reference evidence="1" key="1">
    <citation type="journal article" date="2022" name="Int. J. Mol. Sci.">
        <title>Draft Genome of Tanacetum Coccineum: Genomic Comparison of Closely Related Tanacetum-Family Plants.</title>
        <authorList>
            <person name="Yamashiro T."/>
            <person name="Shiraishi A."/>
            <person name="Nakayama K."/>
            <person name="Satake H."/>
        </authorList>
    </citation>
    <scope>NUCLEOTIDE SEQUENCE</scope>
</reference>
<keyword evidence="2" id="KW-1185">Reference proteome</keyword>
<name>A0ABQ5GES3_9ASTR</name>
<sequence>MKRETTPSIEIDVFSYEAPICTEFAAFNHLLQIEEDMFTYEVEEGTSFEETMCGEKEMDEILNRVNHHQAHMTRASLESHDVSSSKIIKEGSTSSHYPCLENGDVFLDKGERTKHGKRHKKEKFIVERHTVHHYTFYAFRKQYHVEQSSSNECRKLDPLEVTYYYKSDCLDEEYMARHMQMDAKVNYNLEFTIWLEKKFFDPRSINPDTRNALWKTWEERNEIN</sequence>